<dbReference type="SMART" id="SM00823">
    <property type="entry name" value="PKS_PP"/>
    <property type="match status" value="1"/>
</dbReference>
<dbReference type="RefSeq" id="WP_330794389.1">
    <property type="nucleotide sequence ID" value="NZ_JAZEWV010000006.1"/>
</dbReference>
<dbReference type="InterPro" id="IPR057326">
    <property type="entry name" value="KR_dom"/>
</dbReference>
<dbReference type="PROSITE" id="PS50075">
    <property type="entry name" value="CARRIER"/>
    <property type="match status" value="1"/>
</dbReference>
<dbReference type="InterPro" id="IPR036291">
    <property type="entry name" value="NAD(P)-bd_dom_sf"/>
</dbReference>
<dbReference type="Gene3D" id="1.10.1200.10">
    <property type="entry name" value="ACP-like"/>
    <property type="match status" value="1"/>
</dbReference>
<dbReference type="Pfam" id="PF00698">
    <property type="entry name" value="Acyl_transf_1"/>
    <property type="match status" value="1"/>
</dbReference>
<evidence type="ECO:0000313" key="8">
    <source>
        <dbReference type="EMBL" id="MEE4542460.1"/>
    </source>
</evidence>
<dbReference type="SUPFAM" id="SSF47336">
    <property type="entry name" value="ACP-like"/>
    <property type="match status" value="1"/>
</dbReference>
<dbReference type="Pfam" id="PF00550">
    <property type="entry name" value="PP-binding"/>
    <property type="match status" value="1"/>
</dbReference>
<dbReference type="SMART" id="SM00827">
    <property type="entry name" value="PKS_AT"/>
    <property type="match status" value="1"/>
</dbReference>
<keyword evidence="5" id="KW-0012">Acyltransferase</keyword>
<dbReference type="InterPro" id="IPR009081">
    <property type="entry name" value="PP-bd_ACP"/>
</dbReference>
<dbReference type="InterPro" id="IPR020841">
    <property type="entry name" value="PKS_Beta-ketoAc_synthase_dom"/>
</dbReference>
<dbReference type="InterPro" id="IPR014043">
    <property type="entry name" value="Acyl_transferase_dom"/>
</dbReference>
<dbReference type="InterPro" id="IPR036736">
    <property type="entry name" value="ACP-like_sf"/>
</dbReference>
<dbReference type="CDD" id="cd00833">
    <property type="entry name" value="PKS"/>
    <property type="match status" value="1"/>
</dbReference>
<keyword evidence="2" id="KW-0597">Phosphoprotein</keyword>
<dbReference type="PROSITE" id="PS52004">
    <property type="entry name" value="KS3_2"/>
    <property type="match status" value="1"/>
</dbReference>
<dbReference type="InterPro" id="IPR016036">
    <property type="entry name" value="Malonyl_transacylase_ACP-bd"/>
</dbReference>
<proteinExistence type="predicted"/>
<dbReference type="SUPFAM" id="SSF53901">
    <property type="entry name" value="Thiolase-like"/>
    <property type="match status" value="1"/>
</dbReference>
<dbReference type="Pfam" id="PF08659">
    <property type="entry name" value="KR"/>
    <property type="match status" value="1"/>
</dbReference>
<reference evidence="8 9" key="1">
    <citation type="submission" date="2023-12" db="EMBL/GenBank/DDBJ databases">
        <title>Streptomyces sp. V4-01.</title>
        <authorList>
            <person name="Somphong A."/>
            <person name="Phongsopitanun W."/>
        </authorList>
    </citation>
    <scope>NUCLEOTIDE SEQUENCE [LARGE SCALE GENOMIC DNA]</scope>
    <source>
        <strain evidence="8 9">V4-01</strain>
    </source>
</reference>
<evidence type="ECO:0000256" key="2">
    <source>
        <dbReference type="ARBA" id="ARBA00022553"/>
    </source>
</evidence>
<dbReference type="InterPro" id="IPR014030">
    <property type="entry name" value="Ketoacyl_synth_N"/>
</dbReference>
<dbReference type="SMART" id="SM00825">
    <property type="entry name" value="PKS_KS"/>
    <property type="match status" value="1"/>
</dbReference>
<keyword evidence="3" id="KW-0808">Transferase</keyword>
<dbReference type="InterPro" id="IPR032821">
    <property type="entry name" value="PKS_assoc"/>
</dbReference>
<dbReference type="Gene3D" id="3.30.70.3290">
    <property type="match status" value="1"/>
</dbReference>
<dbReference type="InterPro" id="IPR016039">
    <property type="entry name" value="Thiolase-like"/>
</dbReference>
<keyword evidence="4" id="KW-0045">Antibiotic biosynthesis</keyword>
<dbReference type="InterPro" id="IPR001227">
    <property type="entry name" value="Ac_transferase_dom_sf"/>
</dbReference>
<protein>
    <submittedName>
        <fullName evidence="8">SDR family NAD(P)-dependent oxidoreductase</fullName>
    </submittedName>
</protein>
<dbReference type="Gene3D" id="3.40.47.10">
    <property type="match status" value="1"/>
</dbReference>
<dbReference type="InterPro" id="IPR050091">
    <property type="entry name" value="PKS_NRPS_Biosynth_Enz"/>
</dbReference>
<dbReference type="SUPFAM" id="SSF51735">
    <property type="entry name" value="NAD(P)-binding Rossmann-fold domains"/>
    <property type="match status" value="2"/>
</dbReference>
<dbReference type="InterPro" id="IPR013968">
    <property type="entry name" value="PKS_KR"/>
</dbReference>
<dbReference type="InterPro" id="IPR014031">
    <property type="entry name" value="Ketoacyl_synth_C"/>
</dbReference>
<dbReference type="InterPro" id="IPR018201">
    <property type="entry name" value="Ketoacyl_synth_AS"/>
</dbReference>
<dbReference type="Proteomes" id="UP001344658">
    <property type="component" value="Unassembled WGS sequence"/>
</dbReference>
<gene>
    <name evidence="8" type="ORF">V2S66_10855</name>
</gene>
<dbReference type="SMART" id="SM01294">
    <property type="entry name" value="PKS_PP_betabranch"/>
    <property type="match status" value="1"/>
</dbReference>
<organism evidence="8 9">
    <name type="scientific">Actinacidiphila polyblastidii</name>
    <dbReference type="NCBI Taxonomy" id="3110430"/>
    <lineage>
        <taxon>Bacteria</taxon>
        <taxon>Bacillati</taxon>
        <taxon>Actinomycetota</taxon>
        <taxon>Actinomycetes</taxon>
        <taxon>Kitasatosporales</taxon>
        <taxon>Streptomycetaceae</taxon>
        <taxon>Actinacidiphila</taxon>
    </lineage>
</organism>
<dbReference type="Gene3D" id="3.40.50.720">
    <property type="entry name" value="NAD(P)-binding Rossmann-like Domain"/>
    <property type="match status" value="1"/>
</dbReference>
<dbReference type="PANTHER" id="PTHR43775:SF37">
    <property type="entry name" value="SI:DKEY-61P9.11"/>
    <property type="match status" value="1"/>
</dbReference>
<dbReference type="SUPFAM" id="SSF52151">
    <property type="entry name" value="FabD/lysophospholipase-like"/>
    <property type="match status" value="1"/>
</dbReference>
<dbReference type="InterPro" id="IPR016035">
    <property type="entry name" value="Acyl_Trfase/lysoPLipase"/>
</dbReference>
<dbReference type="Pfam" id="PF02801">
    <property type="entry name" value="Ketoacyl-synt_C"/>
    <property type="match status" value="1"/>
</dbReference>
<dbReference type="InterPro" id="IPR020806">
    <property type="entry name" value="PKS_PP-bd"/>
</dbReference>
<evidence type="ECO:0000256" key="4">
    <source>
        <dbReference type="ARBA" id="ARBA00023194"/>
    </source>
</evidence>
<evidence type="ECO:0000259" key="7">
    <source>
        <dbReference type="PROSITE" id="PS52004"/>
    </source>
</evidence>
<evidence type="ECO:0000313" key="9">
    <source>
        <dbReference type="Proteomes" id="UP001344658"/>
    </source>
</evidence>
<sequence length="1484" mass="152802">MSNMAGHEPIAVIGMAGRFPGAVDLGRYWANLRDGVASIRFPSDDELLAAGVPAASLTAADYVKALATAPDVDAFDAEFFGLTPREARICDPQLRLFLECAHATLENAGYDVETLADVGVFGSTGAGHYLDLVRRSEGLGPLSRSGMSLTTWNSTDYLTSLVSYKLGLGGPSLNVATACSSSLVAVHLAAAALRAGECELALAGGVEVELPLGHGYWWEPGGTLSRDGHCRPFDKSASGTVYSSGVGMVALKRLSDALADGDHVRAVIRSTAVNNDGAAKAGFAAPSVTGQSAAVAEAMALADVAPRDVGMLEAHATGTVLGDPIEVAALKSAYQYLGGAETGGTALTSVKGNIGHTVHASGAASLIKVVLSLENETIPPSAGYQDANPALGIDGSPFQVPTGAVPWPRTDGRPRVAAVNSYGVGGTNAHAVVEEAPAAAPAAPPAHDRPRVVVWSARTPQAADRYRDSLAEHFAGPAGAAYAGSVATLQRGRTPYPHRGAVVAVGPQEAAALLQDPRSAAHFSTPAAGEPGRITFLFPGMGVQQVGVALDLYERSTAYAAAFDECLDLFEAQGVPLRELWRGGDDERINAPGASQPLIFAVEHSLARAWQAWGITPSAVLGHSLGEITAATVAGVFTLEDAVRAVTARSRALQDTPPGGMLAVAASRDDVAPFLTGGVRLAVVNGPRQVVVAGPAEELVETGAALRRAGLASRALRTTHASHAPVAAPAVPAFAQALRGMRLSAPVVDFYSAARGRPAGAEEVTDPEFWSRQLVEPVNFADALDALTAAEGRQVMIEAGPGRALTAVVRQHPSVADGRHTVLPTLAQRRTDPLAEVRSALAAVAAVWTEGHPVDWAAVEDLAEVARTPVPGYPYERERHWVDVAPAAGGADGADAAGDASSPFSLLGWQERHRRPAPASDGAALAVALLPQDEERARTVTAALAEAGLDVVALRPGAEYQAAGREFTVRPGEPWDLARVFRALKESGDAPALLVHAATLLVRAGTGPGAADGGGVSGPGADGGRGGLGGGLQDQLALGFSAASELVRQASRASAGGPRPDLLVLTERAVDVSGHDPLRPANAALTALVSTLPGEDVVARARLVDLGDSVAAHDLADELRNRGGDPLVALRGDRRWIPVERPLPLTPSQEPPLRDRGVYLVTGGTGGLGGVVARELARTGQRPVLILTGRKASPRPELLAELGDLGATAEVAACDVTDQAALAALVDDVSRRHGPVNGVFHLAGVAGSGMVAFTSTAKAAAAFDPKVLGTLALGRVFADRPPLDLFVAFSSRSVLEGVTGGADYAAANAVLDALVRSGVPAAGRLLTVAWPRWRDIGMGVPVEPGVGLDPDRGGALLMELLDARTPRQIAVRHFVDGRPTAVHPAARAQAAAPRPAPAAAVSAARGRGGPLTTADRLGALWTALLGRGEIGHDADFFDLGGNSLTAVELMTRVRGEFGVDLGIVVLFDHPTLEALADQIDRREA</sequence>
<comment type="caution">
    <text evidence="8">The sequence shown here is derived from an EMBL/GenBank/DDBJ whole genome shotgun (WGS) entry which is preliminary data.</text>
</comment>
<evidence type="ECO:0000256" key="1">
    <source>
        <dbReference type="ARBA" id="ARBA00022450"/>
    </source>
</evidence>
<feature type="domain" description="Carrier" evidence="6">
    <location>
        <begin position="1408"/>
        <end position="1483"/>
    </location>
</feature>
<evidence type="ECO:0000259" key="6">
    <source>
        <dbReference type="PROSITE" id="PS50075"/>
    </source>
</evidence>
<dbReference type="Gene3D" id="3.40.366.10">
    <property type="entry name" value="Malonyl-Coenzyme A Acyl Carrier Protein, domain 2"/>
    <property type="match status" value="1"/>
</dbReference>
<keyword evidence="9" id="KW-1185">Reference proteome</keyword>
<evidence type="ECO:0000256" key="3">
    <source>
        <dbReference type="ARBA" id="ARBA00022679"/>
    </source>
</evidence>
<dbReference type="SUPFAM" id="SSF55048">
    <property type="entry name" value="Probable ACP-binding domain of malonyl-CoA ACP transacylase"/>
    <property type="match status" value="1"/>
</dbReference>
<dbReference type="SMART" id="SM00822">
    <property type="entry name" value="PKS_KR"/>
    <property type="match status" value="1"/>
</dbReference>
<dbReference type="Pfam" id="PF00109">
    <property type="entry name" value="ketoacyl-synt"/>
    <property type="match status" value="1"/>
</dbReference>
<dbReference type="Pfam" id="PF16197">
    <property type="entry name" value="KAsynt_C_assoc"/>
    <property type="match status" value="1"/>
</dbReference>
<dbReference type="PANTHER" id="PTHR43775">
    <property type="entry name" value="FATTY ACID SYNTHASE"/>
    <property type="match status" value="1"/>
</dbReference>
<accession>A0ABU7P9G6</accession>
<name>A0ABU7P9G6_9ACTN</name>
<dbReference type="PROSITE" id="PS00606">
    <property type="entry name" value="KS3_1"/>
    <property type="match status" value="1"/>
</dbReference>
<keyword evidence="1" id="KW-0596">Phosphopantetheine</keyword>
<dbReference type="EMBL" id="JAZEWV010000006">
    <property type="protein sequence ID" value="MEE4542460.1"/>
    <property type="molecule type" value="Genomic_DNA"/>
</dbReference>
<evidence type="ECO:0000256" key="5">
    <source>
        <dbReference type="ARBA" id="ARBA00023315"/>
    </source>
</evidence>
<feature type="domain" description="Ketosynthase family 3 (KS3)" evidence="7">
    <location>
        <begin position="7"/>
        <end position="435"/>
    </location>
</feature>